<name>A0A176XF99_AGRTU</name>
<dbReference type="GO" id="GO:0006811">
    <property type="term" value="P:monoatomic ion transport"/>
    <property type="evidence" value="ECO:0007669"/>
    <property type="project" value="UniProtKB-KW"/>
</dbReference>
<evidence type="ECO:0000256" key="5">
    <source>
        <dbReference type="ARBA" id="ARBA00022597"/>
    </source>
</evidence>
<dbReference type="PANTHER" id="PTHR33619:SF3">
    <property type="entry name" value="POLYSACCHARIDE EXPORT PROTEIN GFCE-RELATED"/>
    <property type="match status" value="1"/>
</dbReference>
<dbReference type="InterPro" id="IPR003715">
    <property type="entry name" value="Poly_export_N"/>
</dbReference>
<evidence type="ECO:0000313" key="18">
    <source>
        <dbReference type="Proteomes" id="UP000077098"/>
    </source>
</evidence>
<evidence type="ECO:0000256" key="7">
    <source>
        <dbReference type="ARBA" id="ARBA00022729"/>
    </source>
</evidence>
<evidence type="ECO:0000256" key="3">
    <source>
        <dbReference type="ARBA" id="ARBA00022448"/>
    </source>
</evidence>
<evidence type="ECO:0000256" key="2">
    <source>
        <dbReference type="ARBA" id="ARBA00009450"/>
    </source>
</evidence>
<gene>
    <name evidence="17" type="ORF">A7J57_22930</name>
</gene>
<dbReference type="AlphaFoldDB" id="A0A176XF99"/>
<organism evidence="17 18">
    <name type="scientific">Agrobacterium tumefaciens</name>
    <dbReference type="NCBI Taxonomy" id="358"/>
    <lineage>
        <taxon>Bacteria</taxon>
        <taxon>Pseudomonadati</taxon>
        <taxon>Pseudomonadota</taxon>
        <taxon>Alphaproteobacteria</taxon>
        <taxon>Hyphomicrobiales</taxon>
        <taxon>Rhizobiaceae</taxon>
        <taxon>Rhizobium/Agrobacterium group</taxon>
        <taxon>Agrobacterium</taxon>
        <taxon>Agrobacterium tumefaciens complex</taxon>
    </lineage>
</organism>
<keyword evidence="14" id="KW-0449">Lipoprotein</keyword>
<comment type="similarity">
    <text evidence="2">Belongs to the BexD/CtrA/VexA family.</text>
</comment>
<evidence type="ECO:0000256" key="13">
    <source>
        <dbReference type="ARBA" id="ARBA00023237"/>
    </source>
</evidence>
<evidence type="ECO:0000313" key="17">
    <source>
        <dbReference type="EMBL" id="OAE48247.1"/>
    </source>
</evidence>
<evidence type="ECO:0000256" key="1">
    <source>
        <dbReference type="ARBA" id="ARBA00004571"/>
    </source>
</evidence>
<dbReference type="Gene3D" id="3.10.560.10">
    <property type="entry name" value="Outer membrane lipoprotein wza domain like"/>
    <property type="match status" value="2"/>
</dbReference>
<keyword evidence="7" id="KW-0732">Signal</keyword>
<dbReference type="Pfam" id="PF02563">
    <property type="entry name" value="Poly_export"/>
    <property type="match status" value="1"/>
</dbReference>
<sequence length="393" mass="42464">MNKYYVLPICVALTACNNLPGNGPLSSDIAEQSRQSATSQTRSASNVVFDIVDIDANSSRLIASYDGRLLQRRFGIGGGSKTPVIGVGDHLKVTIFEAGENGLFSTAESKQTVIDVIVQPDGRAPIPYIGLVKFAGRPLEAVRQTILGALVSKAVEPDVIINTVTTASRNVTVSGAVKSASVVPINLIPETIMESIAKAGGPTAQPYESYVTLTRGGRTGTVLLKTMIDDPRENIYVQPGDQIFVTREPRTFTVLGSVKSNNRVEFGSNDLNLLEAVAMVGGGEVSTGDMKGYFVFRYEEPDIIIDLLGKARFDNLLQKGMTPDKNGKYPIVYRFDMTKAGSLLIGQTFPVKNRDVIYASRHPSVDFSKFLNMIAQPIGIASASFRVYNDIND</sequence>
<dbReference type="InterPro" id="IPR049712">
    <property type="entry name" value="Poly_export"/>
</dbReference>
<evidence type="ECO:0000256" key="8">
    <source>
        <dbReference type="ARBA" id="ARBA00023047"/>
    </source>
</evidence>
<dbReference type="GO" id="GO:0009279">
    <property type="term" value="C:cell outer membrane"/>
    <property type="evidence" value="ECO:0007669"/>
    <property type="project" value="UniProtKB-SubCell"/>
</dbReference>
<keyword evidence="5" id="KW-0762">Sugar transport</keyword>
<evidence type="ECO:0000259" key="16">
    <source>
        <dbReference type="Pfam" id="PF22461"/>
    </source>
</evidence>
<evidence type="ECO:0000256" key="9">
    <source>
        <dbReference type="ARBA" id="ARBA00023065"/>
    </source>
</evidence>
<dbReference type="EMBL" id="LXPS01000007">
    <property type="protein sequence ID" value="OAE48247.1"/>
    <property type="molecule type" value="Genomic_DNA"/>
</dbReference>
<keyword evidence="3" id="KW-0813">Transport</keyword>
<dbReference type="GO" id="GO:0046930">
    <property type="term" value="C:pore complex"/>
    <property type="evidence" value="ECO:0007669"/>
    <property type="project" value="UniProtKB-KW"/>
</dbReference>
<reference evidence="17 18" key="1">
    <citation type="submission" date="2016-05" db="EMBL/GenBank/DDBJ databases">
        <authorList>
            <person name="Lavstsen T."/>
            <person name="Jespersen J.S."/>
        </authorList>
    </citation>
    <scope>NUCLEOTIDE SEQUENCE [LARGE SCALE GENOMIC DNA]</scope>
    <source>
        <strain evidence="17 18">KCJ1736</strain>
    </source>
</reference>
<evidence type="ECO:0000256" key="6">
    <source>
        <dbReference type="ARBA" id="ARBA00022692"/>
    </source>
</evidence>
<evidence type="ECO:0000256" key="11">
    <source>
        <dbReference type="ARBA" id="ARBA00023136"/>
    </source>
</evidence>
<feature type="domain" description="Polysaccharide export protein N-terminal" evidence="15">
    <location>
        <begin position="83"/>
        <end position="162"/>
    </location>
</feature>
<proteinExistence type="inferred from homology"/>
<dbReference type="PANTHER" id="PTHR33619">
    <property type="entry name" value="POLYSACCHARIDE EXPORT PROTEIN GFCE-RELATED"/>
    <property type="match status" value="1"/>
</dbReference>
<comment type="caution">
    <text evidence="17">The sequence shown here is derived from an EMBL/GenBank/DDBJ whole genome shotgun (WGS) entry which is preliminary data.</text>
</comment>
<dbReference type="Pfam" id="PF22461">
    <property type="entry name" value="SLBB_2"/>
    <property type="match status" value="1"/>
</dbReference>
<keyword evidence="13" id="KW-0998">Cell outer membrane</keyword>
<keyword evidence="12" id="KW-0564">Palmitate</keyword>
<keyword evidence="8" id="KW-0625">Polysaccharide transport</keyword>
<keyword evidence="4" id="KW-1134">Transmembrane beta strand</keyword>
<dbReference type="GO" id="GO:0015288">
    <property type="term" value="F:porin activity"/>
    <property type="evidence" value="ECO:0007669"/>
    <property type="project" value="UniProtKB-KW"/>
</dbReference>
<keyword evidence="6" id="KW-0812">Transmembrane</keyword>
<dbReference type="Gene3D" id="3.30.1950.10">
    <property type="entry name" value="wza like domain"/>
    <property type="match status" value="1"/>
</dbReference>
<keyword evidence="11" id="KW-0472">Membrane</keyword>
<dbReference type="InterPro" id="IPR054765">
    <property type="entry name" value="SLBB_dom"/>
</dbReference>
<evidence type="ECO:0000256" key="14">
    <source>
        <dbReference type="ARBA" id="ARBA00023288"/>
    </source>
</evidence>
<evidence type="ECO:0000259" key="15">
    <source>
        <dbReference type="Pfam" id="PF02563"/>
    </source>
</evidence>
<accession>A0A176XF99</accession>
<keyword evidence="9" id="KW-0406">Ion transport</keyword>
<dbReference type="RefSeq" id="WP_063948026.1">
    <property type="nucleotide sequence ID" value="NZ_JBJDNA010000003.1"/>
</dbReference>
<dbReference type="PROSITE" id="PS51257">
    <property type="entry name" value="PROKAR_LIPOPROTEIN"/>
    <property type="match status" value="1"/>
</dbReference>
<feature type="domain" description="SLBB" evidence="16">
    <location>
        <begin position="170"/>
        <end position="245"/>
    </location>
</feature>
<protein>
    <submittedName>
        <fullName evidence="17">Capsule biosynthesis protein</fullName>
    </submittedName>
</protein>
<comment type="subcellular location">
    <subcellularLocation>
        <location evidence="1">Cell outer membrane</location>
        <topology evidence="1">Multi-pass membrane protein</topology>
    </subcellularLocation>
</comment>
<evidence type="ECO:0000256" key="12">
    <source>
        <dbReference type="ARBA" id="ARBA00023139"/>
    </source>
</evidence>
<evidence type="ECO:0000256" key="10">
    <source>
        <dbReference type="ARBA" id="ARBA00023114"/>
    </source>
</evidence>
<dbReference type="Proteomes" id="UP000077098">
    <property type="component" value="Unassembled WGS sequence"/>
</dbReference>
<dbReference type="GO" id="GO:0015159">
    <property type="term" value="F:polysaccharide transmembrane transporter activity"/>
    <property type="evidence" value="ECO:0007669"/>
    <property type="project" value="InterPro"/>
</dbReference>
<keyword evidence="10" id="KW-0626">Porin</keyword>
<evidence type="ECO:0000256" key="4">
    <source>
        <dbReference type="ARBA" id="ARBA00022452"/>
    </source>
</evidence>